<dbReference type="Proteomes" id="UP001234216">
    <property type="component" value="Unassembled WGS sequence"/>
</dbReference>
<proteinExistence type="predicted"/>
<accession>A0AAW8FAQ6</accession>
<dbReference type="Pfam" id="PF20568">
    <property type="entry name" value="DUF6777"/>
    <property type="match status" value="1"/>
</dbReference>
<evidence type="ECO:0000256" key="1">
    <source>
        <dbReference type="SAM" id="MobiDB-lite"/>
    </source>
</evidence>
<organism evidence="4 5">
    <name type="scientific">Streptomyces canus</name>
    <dbReference type="NCBI Taxonomy" id="58343"/>
    <lineage>
        <taxon>Bacteria</taxon>
        <taxon>Bacillati</taxon>
        <taxon>Actinomycetota</taxon>
        <taxon>Actinomycetes</taxon>
        <taxon>Kitasatosporales</taxon>
        <taxon>Streptomycetaceae</taxon>
        <taxon>Streptomyces</taxon>
        <taxon>Streptomyces aurantiacus group</taxon>
    </lineage>
</organism>
<feature type="chain" id="PRO_5043689975" description="DUF6777 domain-containing protein" evidence="2">
    <location>
        <begin position="23"/>
        <end position="384"/>
    </location>
</feature>
<protein>
    <recommendedName>
        <fullName evidence="3">DUF6777 domain-containing protein</fullName>
    </recommendedName>
</protein>
<dbReference type="AlphaFoldDB" id="A0AAW8FAQ6"/>
<dbReference type="RefSeq" id="WP_306973359.1">
    <property type="nucleotide sequence ID" value="NZ_JAUSZV010000005.1"/>
</dbReference>
<sequence>MVRIPTQALVAACVLAAALLVAGRGGGGDENNAEADGDVFLQPAAAQGPSPFTRSSVTSVTSVKSVTVPPPLTRTPQPAPRTVSGGMPGLYGGIERVGSCDVARQLDELTADRSRERAFAQVVGVSPDAVPDFLRGLAPVVLRADTLVTDHRYRAGRASGFQSVLQADTAVLVDDRGVPRVRCACGNPLTPPVAMPGGAVVGGQPWPGYRPARVVVVAPSERVITNLTIIDLVDTTWIERLIGNDCRHDHVVPPPQPEPPTPTSAPATPLGPRPDETASREASPSTGSDCVTLTGAPGVVATAEPYDENCPAATPLPTTGPGLPALPPDGTRTAVPGDPETGIGPETVPDTPDLPDGGGLIPDGPSEPAGADTVFAGPADVFGV</sequence>
<evidence type="ECO:0000313" key="5">
    <source>
        <dbReference type="Proteomes" id="UP001234216"/>
    </source>
</evidence>
<evidence type="ECO:0000313" key="4">
    <source>
        <dbReference type="EMBL" id="MDQ0905917.1"/>
    </source>
</evidence>
<dbReference type="InterPro" id="IPR046704">
    <property type="entry name" value="DUF6777"/>
</dbReference>
<name>A0AAW8FAQ6_9ACTN</name>
<evidence type="ECO:0000259" key="3">
    <source>
        <dbReference type="Pfam" id="PF20568"/>
    </source>
</evidence>
<gene>
    <name evidence="4" type="ORF">QFZ22_001902</name>
</gene>
<feature type="compositionally biased region" description="Polar residues" evidence="1">
    <location>
        <begin position="280"/>
        <end position="291"/>
    </location>
</feature>
<reference evidence="4" key="1">
    <citation type="submission" date="2023-07" db="EMBL/GenBank/DDBJ databases">
        <title>Comparative genomics of wheat-associated soil bacteria to identify genetic determinants of phenazine resistance.</title>
        <authorList>
            <person name="Mouncey N."/>
        </authorList>
    </citation>
    <scope>NUCLEOTIDE SEQUENCE</scope>
    <source>
        <strain evidence="4">V4I22</strain>
    </source>
</reference>
<keyword evidence="2" id="KW-0732">Signal</keyword>
<feature type="compositionally biased region" description="Pro residues" evidence="1">
    <location>
        <begin position="252"/>
        <end position="263"/>
    </location>
</feature>
<feature type="domain" description="DUF6777" evidence="3">
    <location>
        <begin position="81"/>
        <end position="243"/>
    </location>
</feature>
<feature type="signal peptide" evidence="2">
    <location>
        <begin position="1"/>
        <end position="22"/>
    </location>
</feature>
<evidence type="ECO:0000256" key="2">
    <source>
        <dbReference type="SAM" id="SignalP"/>
    </source>
</evidence>
<comment type="caution">
    <text evidence="4">The sequence shown here is derived from an EMBL/GenBank/DDBJ whole genome shotgun (WGS) entry which is preliminary data.</text>
</comment>
<feature type="region of interest" description="Disordered" evidence="1">
    <location>
        <begin position="338"/>
        <end position="384"/>
    </location>
</feature>
<feature type="region of interest" description="Disordered" evidence="1">
    <location>
        <begin position="248"/>
        <end position="293"/>
    </location>
</feature>
<dbReference type="EMBL" id="JAUSZV010000005">
    <property type="protein sequence ID" value="MDQ0905917.1"/>
    <property type="molecule type" value="Genomic_DNA"/>
</dbReference>